<feature type="domain" description="AB hydrolase-1" evidence="6">
    <location>
        <begin position="120"/>
        <end position="506"/>
    </location>
</feature>
<comment type="caution">
    <text evidence="7">The sequence shown here is derived from an EMBL/GenBank/DDBJ whole genome shotgun (WGS) entry which is preliminary data.</text>
</comment>
<dbReference type="InterPro" id="IPR051601">
    <property type="entry name" value="Serine_prot/Carboxylest_S33"/>
</dbReference>
<evidence type="ECO:0000256" key="5">
    <source>
        <dbReference type="SAM" id="Phobius"/>
    </source>
</evidence>
<accession>A0A2I1HXX3</accession>
<keyword evidence="5" id="KW-1133">Transmembrane helix</keyword>
<dbReference type="Gene3D" id="3.40.50.1820">
    <property type="entry name" value="alpha/beta hydrolase"/>
    <property type="match status" value="1"/>
</dbReference>
<dbReference type="InterPro" id="IPR000073">
    <property type="entry name" value="AB_hydrolase_1"/>
</dbReference>
<evidence type="ECO:0000256" key="2">
    <source>
        <dbReference type="ARBA" id="ARBA00022729"/>
    </source>
</evidence>
<gene>
    <name evidence="7" type="ORF">CYJ22_09585</name>
</gene>
<sequence>MKTRSIAAGAVAILAVVAIVLTIIGYYGTQRKGPVPQATATSSAAPIPVQSGSTQSYYEQAIDWGVCAEGTFDSFQGINSSNASEYQCAFLKAPLDWSNPDGDQITLALAIHRSGVENAPALFINPGGPGGAVVSSLPYYAAQGIGEAVVKAYDIVALDPRGVGDSTPVFCMTDLEKDERNDGDDEDTADESPQSAVAEVQEDSRVFAAGCREHSGSLFEHIDTVSAARDFDMVRAVLGQETLNLLGYSYGTFLGATYAGLFPERVGRFVLDGALDPTLSVNEVSALQMRGLDASLQHWISDCATQASCPMGRSLDEGIQTVRSFLDSLEDSPMRTNDPARPLTENLAVTALTGAMYNTQWWPQLTQAFGMAWQKGDGSGLLAIADTLNSRNPDGTYQDNSFDAINAINNLDYSPEGNIDEWAAQVATLKSELPILGKYVGYPSAALEAWPTKHAKRSRITAQGAAPIVVIGTTHDPATPYSMAQGLSGQLASGVLVSVEGWNHTAYRRGASPCVVRAVEDYFVKGTVPADGLMCE</sequence>
<evidence type="ECO:0000256" key="4">
    <source>
        <dbReference type="SAM" id="MobiDB-lite"/>
    </source>
</evidence>
<dbReference type="RefSeq" id="WP_101602448.1">
    <property type="nucleotide sequence ID" value="NZ_PKKM01000017.1"/>
</dbReference>
<evidence type="ECO:0000256" key="3">
    <source>
        <dbReference type="ARBA" id="ARBA00022801"/>
    </source>
</evidence>
<protein>
    <submittedName>
        <fullName evidence="7">Alpha/beta hydrolase</fullName>
    </submittedName>
</protein>
<name>A0A2I1HXX3_9ACTO</name>
<dbReference type="EMBL" id="PKKM01000017">
    <property type="protein sequence ID" value="PKY63728.1"/>
    <property type="molecule type" value="Genomic_DNA"/>
</dbReference>
<evidence type="ECO:0000313" key="8">
    <source>
        <dbReference type="Proteomes" id="UP000234198"/>
    </source>
</evidence>
<keyword evidence="3 7" id="KW-0378">Hydrolase</keyword>
<dbReference type="Proteomes" id="UP000234198">
    <property type="component" value="Unassembled WGS sequence"/>
</dbReference>
<keyword evidence="2" id="KW-0732">Signal</keyword>
<dbReference type="AlphaFoldDB" id="A0A2I1HXX3"/>
<feature type="region of interest" description="Disordered" evidence="4">
    <location>
        <begin position="177"/>
        <end position="197"/>
    </location>
</feature>
<evidence type="ECO:0000259" key="6">
    <source>
        <dbReference type="Pfam" id="PF00561"/>
    </source>
</evidence>
<dbReference type="PANTHER" id="PTHR43248">
    <property type="entry name" value="2-SUCCINYL-6-HYDROXY-2,4-CYCLOHEXADIENE-1-CARBOXYLATE SYNTHASE"/>
    <property type="match status" value="1"/>
</dbReference>
<dbReference type="GO" id="GO:0016787">
    <property type="term" value="F:hydrolase activity"/>
    <property type="evidence" value="ECO:0007669"/>
    <property type="project" value="UniProtKB-KW"/>
</dbReference>
<reference evidence="7 8" key="1">
    <citation type="submission" date="2017-12" db="EMBL/GenBank/DDBJ databases">
        <title>Phylogenetic diversity of female urinary microbiome.</title>
        <authorList>
            <person name="Thomas-White K."/>
            <person name="Wolfe A.J."/>
        </authorList>
    </citation>
    <scope>NUCLEOTIDE SEQUENCE [LARGE SCALE GENOMIC DNA]</scope>
    <source>
        <strain evidence="7 8">UMB0018</strain>
    </source>
</reference>
<dbReference type="PANTHER" id="PTHR43248:SF29">
    <property type="entry name" value="TRIPEPTIDYL AMINOPEPTIDASE"/>
    <property type="match status" value="1"/>
</dbReference>
<proteinExistence type="inferred from homology"/>
<organism evidence="7 8">
    <name type="scientific">Schaalia odontolytica</name>
    <dbReference type="NCBI Taxonomy" id="1660"/>
    <lineage>
        <taxon>Bacteria</taxon>
        <taxon>Bacillati</taxon>
        <taxon>Actinomycetota</taxon>
        <taxon>Actinomycetes</taxon>
        <taxon>Actinomycetales</taxon>
        <taxon>Actinomycetaceae</taxon>
        <taxon>Schaalia</taxon>
    </lineage>
</organism>
<feature type="compositionally biased region" description="Acidic residues" evidence="4">
    <location>
        <begin position="181"/>
        <end position="190"/>
    </location>
</feature>
<feature type="transmembrane region" description="Helical" evidence="5">
    <location>
        <begin position="7"/>
        <end position="27"/>
    </location>
</feature>
<keyword evidence="5" id="KW-0472">Membrane</keyword>
<keyword evidence="5" id="KW-0812">Transmembrane</keyword>
<dbReference type="CDD" id="cd12087">
    <property type="entry name" value="TM_EGFR-like"/>
    <property type="match status" value="1"/>
</dbReference>
<evidence type="ECO:0000256" key="1">
    <source>
        <dbReference type="ARBA" id="ARBA00010088"/>
    </source>
</evidence>
<dbReference type="SUPFAM" id="SSF53474">
    <property type="entry name" value="alpha/beta-Hydrolases"/>
    <property type="match status" value="1"/>
</dbReference>
<comment type="similarity">
    <text evidence="1">Belongs to the peptidase S33 family.</text>
</comment>
<evidence type="ECO:0000313" key="7">
    <source>
        <dbReference type="EMBL" id="PKY63728.1"/>
    </source>
</evidence>
<dbReference type="Pfam" id="PF00561">
    <property type="entry name" value="Abhydrolase_1"/>
    <property type="match status" value="1"/>
</dbReference>
<dbReference type="InterPro" id="IPR029058">
    <property type="entry name" value="AB_hydrolase_fold"/>
</dbReference>